<keyword evidence="3" id="KW-1185">Reference proteome</keyword>
<name>A0ABY6JDC3_9ENTR</name>
<evidence type="ECO:0000313" key="2">
    <source>
        <dbReference type="EMBL" id="UYU30624.1"/>
    </source>
</evidence>
<feature type="domain" description="N-acetyltransferase" evidence="1">
    <location>
        <begin position="2"/>
        <end position="166"/>
    </location>
</feature>
<accession>A0ABY6JDC3</accession>
<reference evidence="2 3" key="1">
    <citation type="submission" date="2021-05" db="EMBL/GenBank/DDBJ databases">
        <title>Isolation, identification, and the growth promoting effects of Pantoea dispersa strain YSD J2 from the aboveground leaves of Cyperus esculentus L.Var. Sativus.</title>
        <authorList>
            <person name="Wang S."/>
            <person name="Tang X.M."/>
            <person name="Huang Y.N."/>
        </authorList>
    </citation>
    <scope>NUCLEOTIDE SEQUENCE [LARGE SCALE GENOMIC DNA]</scope>
    <source>
        <strain evidence="3">YSD YN2</strain>
    </source>
</reference>
<evidence type="ECO:0000313" key="3">
    <source>
        <dbReference type="Proteomes" id="UP001156318"/>
    </source>
</evidence>
<protein>
    <submittedName>
        <fullName evidence="2">GNAT family N-acetyltransferase</fullName>
    </submittedName>
</protein>
<evidence type="ECO:0000259" key="1">
    <source>
        <dbReference type="PROSITE" id="PS51186"/>
    </source>
</evidence>
<dbReference type="InterPro" id="IPR016181">
    <property type="entry name" value="Acyl_CoA_acyltransferase"/>
</dbReference>
<dbReference type="InterPro" id="IPR000182">
    <property type="entry name" value="GNAT_dom"/>
</dbReference>
<proteinExistence type="predicted"/>
<sequence length="166" mass="18740">MIAFRPLTAADFPAWRDYFIDDYVREIVENYRLTTAEAQRQAARDVELSFPDGPGTAGQQLLHILAADGESSQPIGYLWYKPDPIMRSVFICDFFLFAHCRGQGFGKAALHQLETQLAAEGYTQMMLRVAAHNTAARRVYDACGFNVTGINMNKVLNRTGEEQRKD</sequence>
<dbReference type="EMBL" id="CP074352">
    <property type="protein sequence ID" value="UYU30624.1"/>
    <property type="molecule type" value="Genomic_DNA"/>
</dbReference>
<dbReference type="Proteomes" id="UP001156318">
    <property type="component" value="Chromosome"/>
</dbReference>
<dbReference type="PROSITE" id="PS51186">
    <property type="entry name" value="GNAT"/>
    <property type="match status" value="1"/>
</dbReference>
<dbReference type="PANTHER" id="PTHR43259">
    <property type="entry name" value="SPT10P"/>
    <property type="match status" value="1"/>
</dbReference>
<dbReference type="Gene3D" id="3.40.630.30">
    <property type="match status" value="1"/>
</dbReference>
<dbReference type="Pfam" id="PF00583">
    <property type="entry name" value="Acetyltransf_1"/>
    <property type="match status" value="1"/>
</dbReference>
<dbReference type="PANTHER" id="PTHR43259:SF1">
    <property type="entry name" value="N-ACETYLTRANSFERASE DOMAIN-CONTAINING PROTEIN"/>
    <property type="match status" value="1"/>
</dbReference>
<dbReference type="SUPFAM" id="SSF55729">
    <property type="entry name" value="Acyl-CoA N-acyltransferases (Nat)"/>
    <property type="match status" value="1"/>
</dbReference>
<dbReference type="InterPro" id="IPR052829">
    <property type="entry name" value="N-acetyltransferase_domain"/>
</dbReference>
<organism evidence="2 3">
    <name type="scientific">Siccibacter colletis</name>
    <dbReference type="NCBI Taxonomy" id="1505757"/>
    <lineage>
        <taxon>Bacteria</taxon>
        <taxon>Pseudomonadati</taxon>
        <taxon>Pseudomonadota</taxon>
        <taxon>Gammaproteobacteria</taxon>
        <taxon>Enterobacterales</taxon>
        <taxon>Enterobacteriaceae</taxon>
        <taxon>Siccibacter</taxon>
    </lineage>
</organism>
<gene>
    <name evidence="2" type="ORF">KFZ77_12115</name>
</gene>
<dbReference type="RefSeq" id="WP_264384336.1">
    <property type="nucleotide sequence ID" value="NZ_CP074352.1"/>
</dbReference>
<dbReference type="CDD" id="cd04301">
    <property type="entry name" value="NAT_SF"/>
    <property type="match status" value="1"/>
</dbReference>